<sequence length="325" mass="37050">MSPLAECHILELPVEVLQLIVAASPVRRAFELHTLRLVCKAFDAAVFDAWAEIWISHLWCYLLDSQRMERLQAITSRKHLSSKIQTISFSLDPWEDESRSQIQIVPTMLQSINISRWKHVLKNEQADFHEAHRKHMYDNYQLPASGALEAIFANLTSSCKLELDLRVICSQSDPTTKVEQDRHQIVDAIVGTQFPGLRELTLFNTEVSPDVLLEFLQRSSNSLEELTIDGTSLDRHSKDGEDANVSLDDGYLAALLQTLLDRTKLQYLRLDNFMVSGQDFLFFKGGFFKDGGSRVERVELDGGMDIAAFLRLNIEHADEIFVREV</sequence>
<proteinExistence type="predicted"/>
<dbReference type="OrthoDB" id="3650226at2759"/>
<name>A0A2D3ULB1_9PEZI</name>
<organism evidence="1 2">
    <name type="scientific">Ramularia collo-cygni</name>
    <dbReference type="NCBI Taxonomy" id="112498"/>
    <lineage>
        <taxon>Eukaryota</taxon>
        <taxon>Fungi</taxon>
        <taxon>Dikarya</taxon>
        <taxon>Ascomycota</taxon>
        <taxon>Pezizomycotina</taxon>
        <taxon>Dothideomycetes</taxon>
        <taxon>Dothideomycetidae</taxon>
        <taxon>Mycosphaerellales</taxon>
        <taxon>Mycosphaerellaceae</taxon>
        <taxon>Ramularia</taxon>
    </lineage>
</organism>
<reference evidence="1 2" key="1">
    <citation type="submission" date="2016-03" db="EMBL/GenBank/DDBJ databases">
        <authorList>
            <person name="Ploux O."/>
        </authorList>
    </citation>
    <scope>NUCLEOTIDE SEQUENCE [LARGE SCALE GENOMIC DNA]</scope>
    <source>
        <strain evidence="1 2">URUG2</strain>
    </source>
</reference>
<dbReference type="Proteomes" id="UP000225277">
    <property type="component" value="Unassembled WGS sequence"/>
</dbReference>
<dbReference type="EMBL" id="FJUY01000001">
    <property type="protein sequence ID" value="CZT14342.1"/>
    <property type="molecule type" value="Genomic_DNA"/>
</dbReference>
<dbReference type="RefSeq" id="XP_023621239.1">
    <property type="nucleotide sequence ID" value="XM_023765471.1"/>
</dbReference>
<evidence type="ECO:0000313" key="1">
    <source>
        <dbReference type="EMBL" id="CZT14342.1"/>
    </source>
</evidence>
<evidence type="ECO:0000313" key="2">
    <source>
        <dbReference type="Proteomes" id="UP000225277"/>
    </source>
</evidence>
<protein>
    <recommendedName>
        <fullName evidence="3">F-box domain-containing protein</fullName>
    </recommendedName>
</protein>
<dbReference type="AlphaFoldDB" id="A0A2D3ULB1"/>
<dbReference type="GeneID" id="35595716"/>
<gene>
    <name evidence="1" type="ORF">RCC_00319</name>
</gene>
<keyword evidence="2" id="KW-1185">Reference proteome</keyword>
<evidence type="ECO:0008006" key="3">
    <source>
        <dbReference type="Google" id="ProtNLM"/>
    </source>
</evidence>
<accession>A0A2D3ULB1</accession>